<dbReference type="Pfam" id="PF01422">
    <property type="entry name" value="zf-NF-X1"/>
    <property type="match status" value="4"/>
</dbReference>
<gene>
    <name evidence="7" type="ORF">DUNSADRAFT_6781</name>
</gene>
<name>A0ABQ7H6U3_DUNSA</name>
<dbReference type="PANTHER" id="PTHR12360:SF1">
    <property type="entry name" value="NF-X1-TYPE ZINC FINGER PROTEIN NFXL1"/>
    <property type="match status" value="1"/>
</dbReference>
<dbReference type="InterPro" id="IPR019786">
    <property type="entry name" value="Zinc_finger_PHD-type_CS"/>
</dbReference>
<accession>A0ABQ7H6U3</accession>
<evidence type="ECO:0000259" key="6">
    <source>
        <dbReference type="SMART" id="SM00438"/>
    </source>
</evidence>
<dbReference type="PANTHER" id="PTHR12360">
    <property type="entry name" value="NUCLEAR TRANSCRIPTION FACTOR, X-BOX BINDING 1 NFX1"/>
    <property type="match status" value="1"/>
</dbReference>
<feature type="domain" description="NF-X1-type" evidence="6">
    <location>
        <begin position="424"/>
        <end position="447"/>
    </location>
</feature>
<feature type="domain" description="NF-X1-type" evidence="6">
    <location>
        <begin position="306"/>
        <end position="325"/>
    </location>
</feature>
<dbReference type="Proteomes" id="UP000815325">
    <property type="component" value="Unassembled WGS sequence"/>
</dbReference>
<sequence>MSEAARTLFEQYMSALGTQDARNPDDPSDQVFARGMARVTEFLSSTGSDAAVCLICLSHIKPSEAVWSCSSSCFAVLHLPCIQEWARNQVDACVMRQLDKIEDEEAHGEAPLTAAQARAAAEWGCPKCRQQYPASELPRTYTCFCGKEKIGNGHTAVPACGASLRAEAGKGACGKRRSKRRCGHQAYSCGRPCGKIQPCGHPCSAPCHPPGCCPPCEIVTERPCACGAEKRRVACCEGLFHCGKPCGRRLACGNHVCERVCHSGPCGECPHQGVRTCPCGKAVYPELKCTEKAPTCGATCGKLLPCGLHTCHDRCHHGECSSCRALVSKPCRCGKMMREVLCGAELLCDRRCTKLRSCTRHPCNMMRRSCVSIAGRPHEMKCHGSPPVSFQCACGQGQYSVPCGAESKVVAPRCNNPCPMPGLCRHAQQSGTVRHRCHYGPCPPCVQPCGTPLPCGHLCRVPVCY</sequence>
<dbReference type="CDD" id="cd06008">
    <property type="entry name" value="NF-X1-zinc-finger"/>
    <property type="match status" value="2"/>
</dbReference>
<dbReference type="EMBL" id="MU069460">
    <property type="protein sequence ID" value="KAF5842538.1"/>
    <property type="molecule type" value="Genomic_DNA"/>
</dbReference>
<keyword evidence="8" id="KW-1185">Reference proteome</keyword>
<feature type="domain" description="NF-X1-type" evidence="6">
    <location>
        <begin position="199"/>
        <end position="218"/>
    </location>
</feature>
<proteinExistence type="inferred from homology"/>
<keyword evidence="5" id="KW-0862">Zinc</keyword>
<feature type="domain" description="NF-X1-type" evidence="6">
    <location>
        <begin position="252"/>
        <end position="271"/>
    </location>
</feature>
<comment type="caution">
    <text evidence="7">The sequence shown here is derived from an EMBL/GenBank/DDBJ whole genome shotgun (WGS) entry which is preliminary data.</text>
</comment>
<keyword evidence="3" id="KW-0677">Repeat</keyword>
<keyword evidence="4" id="KW-0863">Zinc-finger</keyword>
<dbReference type="InterPro" id="IPR034078">
    <property type="entry name" value="NFX1_fam"/>
</dbReference>
<evidence type="ECO:0000256" key="1">
    <source>
        <dbReference type="ARBA" id="ARBA00007269"/>
    </source>
</evidence>
<dbReference type="InterPro" id="IPR000967">
    <property type="entry name" value="Znf_NFX1"/>
</dbReference>
<evidence type="ECO:0000256" key="2">
    <source>
        <dbReference type="ARBA" id="ARBA00022723"/>
    </source>
</evidence>
<dbReference type="PROSITE" id="PS01359">
    <property type="entry name" value="ZF_PHD_1"/>
    <property type="match status" value="1"/>
</dbReference>
<keyword evidence="2" id="KW-0479">Metal-binding</keyword>
<feature type="non-terminal residue" evidence="7">
    <location>
        <position position="465"/>
    </location>
</feature>
<evidence type="ECO:0000313" key="8">
    <source>
        <dbReference type="Proteomes" id="UP000815325"/>
    </source>
</evidence>
<reference evidence="7" key="1">
    <citation type="submission" date="2017-08" db="EMBL/GenBank/DDBJ databases">
        <authorList>
            <person name="Polle J.E."/>
            <person name="Barry K."/>
            <person name="Cushman J."/>
            <person name="Schmutz J."/>
            <person name="Tran D."/>
            <person name="Hathwaick L.T."/>
            <person name="Yim W.C."/>
            <person name="Jenkins J."/>
            <person name="Mckie-Krisberg Z.M."/>
            <person name="Prochnik S."/>
            <person name="Lindquist E."/>
            <person name="Dockter R.B."/>
            <person name="Adam C."/>
            <person name="Molina H."/>
            <person name="Bunkerborg J."/>
            <person name="Jin E."/>
            <person name="Buchheim M."/>
            <person name="Magnuson J."/>
        </authorList>
    </citation>
    <scope>NUCLEOTIDE SEQUENCE</scope>
    <source>
        <strain evidence="7">CCAP 19/18</strain>
    </source>
</reference>
<organism evidence="7 8">
    <name type="scientific">Dunaliella salina</name>
    <name type="common">Green alga</name>
    <name type="synonym">Protococcus salinus</name>
    <dbReference type="NCBI Taxonomy" id="3046"/>
    <lineage>
        <taxon>Eukaryota</taxon>
        <taxon>Viridiplantae</taxon>
        <taxon>Chlorophyta</taxon>
        <taxon>core chlorophytes</taxon>
        <taxon>Chlorophyceae</taxon>
        <taxon>CS clade</taxon>
        <taxon>Chlamydomonadales</taxon>
        <taxon>Dunaliellaceae</taxon>
        <taxon>Dunaliella</taxon>
    </lineage>
</organism>
<evidence type="ECO:0000256" key="4">
    <source>
        <dbReference type="ARBA" id="ARBA00022771"/>
    </source>
</evidence>
<protein>
    <recommendedName>
        <fullName evidence="6">NF-X1-type domain-containing protein</fullName>
    </recommendedName>
</protein>
<evidence type="ECO:0000313" key="7">
    <source>
        <dbReference type="EMBL" id="KAF5842538.1"/>
    </source>
</evidence>
<dbReference type="SMART" id="SM00438">
    <property type="entry name" value="ZnF_NFX"/>
    <property type="match status" value="4"/>
</dbReference>
<comment type="similarity">
    <text evidence="1">Belongs to the NFX1 family.</text>
</comment>
<evidence type="ECO:0000256" key="5">
    <source>
        <dbReference type="ARBA" id="ARBA00022833"/>
    </source>
</evidence>
<evidence type="ECO:0000256" key="3">
    <source>
        <dbReference type="ARBA" id="ARBA00022737"/>
    </source>
</evidence>